<dbReference type="PANTHER" id="PTHR32248">
    <property type="entry name" value="RNA POLYMERASE SIGMA-54 FACTOR"/>
    <property type="match status" value="1"/>
</dbReference>
<dbReference type="GO" id="GO:0016987">
    <property type="term" value="F:sigma factor activity"/>
    <property type="evidence" value="ECO:0007669"/>
    <property type="project" value="UniProtKB-KW"/>
</dbReference>
<dbReference type="STRING" id="1267021.FPB0191_00196"/>
<evidence type="ECO:0000256" key="7">
    <source>
        <dbReference type="ARBA" id="ARBA00023082"/>
    </source>
</evidence>
<dbReference type="PRINTS" id="PR00045">
    <property type="entry name" value="SIGMA54FCT"/>
</dbReference>
<keyword evidence="6 10" id="KW-0805">Transcription regulation</keyword>
<evidence type="ECO:0000313" key="14">
    <source>
        <dbReference type="Proteomes" id="UP000030901"/>
    </source>
</evidence>
<dbReference type="PIRSF" id="PIRSF000774">
    <property type="entry name" value="RpoN"/>
    <property type="match status" value="1"/>
</dbReference>
<dbReference type="AlphaFoldDB" id="A0A0A7RZL8"/>
<dbReference type="EMBL" id="CP009056">
    <property type="protein sequence ID" value="AJA44052.1"/>
    <property type="molecule type" value="Genomic_DNA"/>
</dbReference>
<dbReference type="InterPro" id="IPR007634">
    <property type="entry name" value="RNA_pol_sigma_54_DNA-bd"/>
</dbReference>
<dbReference type="PROSITE" id="PS00717">
    <property type="entry name" value="SIGMA54_1"/>
    <property type="match status" value="1"/>
</dbReference>
<keyword evidence="8 10" id="KW-0238">DNA-binding</keyword>
<name>A0A0A7RZL8_FRIPE</name>
<evidence type="ECO:0000256" key="6">
    <source>
        <dbReference type="ARBA" id="ARBA00023015"/>
    </source>
</evidence>
<accession>A0A0A7RZL8</accession>
<evidence type="ECO:0000259" key="11">
    <source>
        <dbReference type="Pfam" id="PF04552"/>
    </source>
</evidence>
<dbReference type="KEGG" id="fpp:FPB0191_00196"/>
<sequence length="477" mass="54516">MIKNSLQLKLSQQLTMTPQLQQAIRLLQLSTVELCQEIQNALENNPLLEVDDHYAEISVVQSPESEQIDTSIMMENKNIPDDIPLDASLDDIYTAGTPSGTHSDYYNEELPVYQGETHQTLYEYLMWQLNLTPFTEQDRAIAISIIQSIDESGYLTTTIEDILEDQNNPDIELAEVEAVLKRIQHFDPVGVGARNLQECMLLQINQLMPINDDLQICKTLITHHLDLLGQKDYKSLIKKLNITQEQLKNAILLIQELQPYPGQSINTEPPDYVIPDILVKKVGKKWQIIINNDALPNLRINQSYAAMEKKASESDSQYIRQALQEANWLIRSIENRNDTLTKVSQFIVEHQQNFFELGEEYMKPMILADIAQAINMHESTISRVTTQKYLQCPRGVFELKYFFSNKMNAESGEETSAIAIKALIKKLIINEDSKKPLSDSKIASLLEEKGMLVARRTVAKYRESLLIPPSNQRKELK</sequence>
<dbReference type="PANTHER" id="PTHR32248:SF4">
    <property type="entry name" value="RNA POLYMERASE SIGMA-54 FACTOR"/>
    <property type="match status" value="1"/>
</dbReference>
<keyword evidence="7 10" id="KW-0731">Sigma factor</keyword>
<dbReference type="GO" id="GO:0003677">
    <property type="term" value="F:DNA binding"/>
    <property type="evidence" value="ECO:0007669"/>
    <property type="project" value="UniProtKB-KW"/>
</dbReference>
<keyword evidence="9 10" id="KW-0804">Transcription</keyword>
<gene>
    <name evidence="13" type="ORF">FPB0191_00196</name>
</gene>
<dbReference type="NCBIfam" id="TIGR02395">
    <property type="entry name" value="rpoN_sigma"/>
    <property type="match status" value="1"/>
</dbReference>
<dbReference type="Gene3D" id="1.10.10.1330">
    <property type="entry name" value="RNA polymerase sigma-54 factor, core-binding domain"/>
    <property type="match status" value="1"/>
</dbReference>
<feature type="domain" description="RNA polymerase sigma factor 54 core-binding" evidence="12">
    <location>
        <begin position="117"/>
        <end position="304"/>
    </location>
</feature>
<dbReference type="PROSITE" id="PS50044">
    <property type="entry name" value="SIGMA54_3"/>
    <property type="match status" value="1"/>
</dbReference>
<dbReference type="Pfam" id="PF00309">
    <property type="entry name" value="Sigma54_AID"/>
    <property type="match status" value="1"/>
</dbReference>
<dbReference type="Pfam" id="PF04552">
    <property type="entry name" value="Sigma54_DBD"/>
    <property type="match status" value="1"/>
</dbReference>
<dbReference type="NCBIfam" id="NF004595">
    <property type="entry name" value="PRK05932.1-2"/>
    <property type="match status" value="1"/>
</dbReference>
<proteinExistence type="inferred from homology"/>
<keyword evidence="14" id="KW-1185">Reference proteome</keyword>
<dbReference type="InterPro" id="IPR007046">
    <property type="entry name" value="RNA_pol_sigma_54_core-bd"/>
</dbReference>
<feature type="domain" description="RNA polymerase sigma factor 54 DNA-binding" evidence="11">
    <location>
        <begin position="317"/>
        <end position="474"/>
    </location>
</feature>
<evidence type="ECO:0000259" key="12">
    <source>
        <dbReference type="Pfam" id="PF04963"/>
    </source>
</evidence>
<dbReference type="HOGENOM" id="CLU_020569_0_1_6"/>
<dbReference type="Pfam" id="PF04963">
    <property type="entry name" value="Sigma54_CBD"/>
    <property type="match status" value="1"/>
</dbReference>
<evidence type="ECO:0000256" key="3">
    <source>
        <dbReference type="ARBA" id="ARBA00022478"/>
    </source>
</evidence>
<dbReference type="Gene3D" id="1.10.10.60">
    <property type="entry name" value="Homeodomain-like"/>
    <property type="match status" value="1"/>
</dbReference>
<dbReference type="InterPro" id="IPR038709">
    <property type="entry name" value="RpoN_core-bd_sf"/>
</dbReference>
<dbReference type="Proteomes" id="UP000030901">
    <property type="component" value="Chromosome"/>
</dbReference>
<evidence type="ECO:0000256" key="8">
    <source>
        <dbReference type="ARBA" id="ARBA00023125"/>
    </source>
</evidence>
<evidence type="ECO:0000256" key="2">
    <source>
        <dbReference type="ARBA" id="ARBA00019942"/>
    </source>
</evidence>
<reference evidence="13 14" key="1">
    <citation type="journal article" date="2014" name="Appl. Environ. Microbiol.">
        <title>Gut symbionts from distinct hosts exhibit genotoxic activity via divergent colibactin biosynthetic pathways.</title>
        <authorList>
            <person name="Engel P."/>
            <person name="Vizcaino M.I."/>
            <person name="Crawford J.M."/>
        </authorList>
    </citation>
    <scope>NUCLEOTIDE SEQUENCE [LARGE SCALE GENOMIC DNA]</scope>
    <source>
        <strain evidence="13 14">PEB0191</strain>
    </source>
</reference>
<comment type="similarity">
    <text evidence="1 10">Belongs to the sigma-54 factor family.</text>
</comment>
<dbReference type="InterPro" id="IPR000394">
    <property type="entry name" value="RNA_pol_sigma_54"/>
</dbReference>
<dbReference type="FunFam" id="1.10.10.1330:FF:000001">
    <property type="entry name" value="RNA polymerase sigma-54 factor"/>
    <property type="match status" value="1"/>
</dbReference>
<protein>
    <recommendedName>
        <fullName evidence="2 10">RNA polymerase sigma-54 factor</fullName>
    </recommendedName>
</protein>
<dbReference type="GO" id="GO:0006352">
    <property type="term" value="P:DNA-templated transcription initiation"/>
    <property type="evidence" value="ECO:0007669"/>
    <property type="project" value="InterPro"/>
</dbReference>
<evidence type="ECO:0000256" key="5">
    <source>
        <dbReference type="ARBA" id="ARBA00022695"/>
    </source>
</evidence>
<evidence type="ECO:0000256" key="4">
    <source>
        <dbReference type="ARBA" id="ARBA00022679"/>
    </source>
</evidence>
<evidence type="ECO:0000256" key="1">
    <source>
        <dbReference type="ARBA" id="ARBA00008798"/>
    </source>
</evidence>
<evidence type="ECO:0000256" key="9">
    <source>
        <dbReference type="ARBA" id="ARBA00023163"/>
    </source>
</evidence>
<dbReference type="GO" id="GO:0016779">
    <property type="term" value="F:nucleotidyltransferase activity"/>
    <property type="evidence" value="ECO:0007669"/>
    <property type="project" value="UniProtKB-KW"/>
</dbReference>
<dbReference type="GO" id="GO:0000428">
    <property type="term" value="C:DNA-directed RNA polymerase complex"/>
    <property type="evidence" value="ECO:0007669"/>
    <property type="project" value="UniProtKB-KW"/>
</dbReference>
<evidence type="ECO:0000313" key="13">
    <source>
        <dbReference type="EMBL" id="AJA44052.1"/>
    </source>
</evidence>
<dbReference type="GO" id="GO:0001216">
    <property type="term" value="F:DNA-binding transcription activator activity"/>
    <property type="evidence" value="ECO:0007669"/>
    <property type="project" value="InterPro"/>
</dbReference>
<keyword evidence="3 10" id="KW-0240">DNA-directed RNA polymerase</keyword>
<dbReference type="NCBIfam" id="NF009118">
    <property type="entry name" value="PRK12469.1"/>
    <property type="match status" value="1"/>
</dbReference>
<keyword evidence="4 10" id="KW-0808">Transferase</keyword>
<dbReference type="PROSITE" id="PS00718">
    <property type="entry name" value="SIGMA54_2"/>
    <property type="match status" value="1"/>
</dbReference>
<evidence type="ECO:0000256" key="10">
    <source>
        <dbReference type="PIRNR" id="PIRNR000774"/>
    </source>
</evidence>
<comment type="function">
    <text evidence="10">Sigma factors are initiation factors that promote the attachment of RNA polymerase to specific initiation sites and are then released.</text>
</comment>
<organism evidence="13 14">
    <name type="scientific">Frischella perrara</name>
    <dbReference type="NCBI Taxonomy" id="1267021"/>
    <lineage>
        <taxon>Bacteria</taxon>
        <taxon>Pseudomonadati</taxon>
        <taxon>Pseudomonadota</taxon>
        <taxon>Gammaproteobacteria</taxon>
        <taxon>Orbales</taxon>
        <taxon>Orbaceae</taxon>
        <taxon>Frischella</taxon>
    </lineage>
</organism>
<keyword evidence="5 10" id="KW-0548">Nucleotidyltransferase</keyword>